<evidence type="ECO:0000256" key="2">
    <source>
        <dbReference type="SAM" id="Phobius"/>
    </source>
</evidence>
<comment type="caution">
    <text evidence="3">The sequence shown here is derived from an EMBL/GenBank/DDBJ whole genome shotgun (WGS) entry which is preliminary data.</text>
</comment>
<evidence type="ECO:0000256" key="1">
    <source>
        <dbReference type="SAM" id="MobiDB-lite"/>
    </source>
</evidence>
<feature type="transmembrane region" description="Helical" evidence="2">
    <location>
        <begin position="90"/>
        <end position="114"/>
    </location>
</feature>
<dbReference type="Proteomes" id="UP000473648">
    <property type="component" value="Unassembled WGS sequence"/>
</dbReference>
<proteinExistence type="predicted"/>
<feature type="transmembrane region" description="Helical" evidence="2">
    <location>
        <begin position="66"/>
        <end position="84"/>
    </location>
</feature>
<protein>
    <submittedName>
        <fullName evidence="3">DUF389 domain-containing protein</fullName>
    </submittedName>
</protein>
<keyword evidence="2" id="KW-0472">Membrane</keyword>
<dbReference type="EMBL" id="VOGB01000003">
    <property type="protein sequence ID" value="MQM72103.1"/>
    <property type="molecule type" value="Genomic_DNA"/>
</dbReference>
<feature type="transmembrane region" description="Helical" evidence="2">
    <location>
        <begin position="222"/>
        <end position="243"/>
    </location>
</feature>
<feature type="compositionally biased region" description="Low complexity" evidence="1">
    <location>
        <begin position="16"/>
        <end position="32"/>
    </location>
</feature>
<reference evidence="3" key="1">
    <citation type="journal article" date="2020" name="Appl. Environ. Microbiol.">
        <title>Medium-Chain Fatty Acid Synthesis by 'Candidatus Weimeria bifida' gen. nov., sp. nov., and 'Candidatus Pseudoramibacter fermentans' sp. nov.</title>
        <authorList>
            <person name="Scarborough M.J."/>
            <person name="Myers K.S."/>
            <person name="Donohue T.J."/>
            <person name="Noguera D.R."/>
        </authorList>
    </citation>
    <scope>NUCLEOTIDE SEQUENCE</scope>
    <source>
        <strain evidence="3">EUB1.1</strain>
    </source>
</reference>
<feature type="region of interest" description="Disordered" evidence="1">
    <location>
        <begin position="1"/>
        <end position="34"/>
    </location>
</feature>
<dbReference type="InterPro" id="IPR005240">
    <property type="entry name" value="DUF389"/>
</dbReference>
<keyword evidence="2" id="KW-0812">Transmembrane</keyword>
<dbReference type="PANTHER" id="PTHR20992">
    <property type="entry name" value="AT15442P-RELATED"/>
    <property type="match status" value="1"/>
</dbReference>
<keyword evidence="2" id="KW-1133">Transmembrane helix</keyword>
<organism evidence="3 4">
    <name type="scientific">Candidatus Pseudoramibacter fermentans</name>
    <dbReference type="NCBI Taxonomy" id="2594427"/>
    <lineage>
        <taxon>Bacteria</taxon>
        <taxon>Bacillati</taxon>
        <taxon>Bacillota</taxon>
        <taxon>Clostridia</taxon>
        <taxon>Eubacteriales</taxon>
        <taxon>Eubacteriaceae</taxon>
        <taxon>Pseudoramibacter</taxon>
    </lineage>
</organism>
<feature type="transmembrane region" description="Helical" evidence="2">
    <location>
        <begin position="190"/>
        <end position="210"/>
    </location>
</feature>
<name>A0A6L5GPT9_9FIRM</name>
<dbReference type="PANTHER" id="PTHR20992:SF9">
    <property type="entry name" value="AT15442P-RELATED"/>
    <property type="match status" value="1"/>
</dbReference>
<evidence type="ECO:0000313" key="3">
    <source>
        <dbReference type="EMBL" id="MQM72103.1"/>
    </source>
</evidence>
<feature type="compositionally biased region" description="Basic residues" evidence="1">
    <location>
        <begin position="1"/>
        <end position="10"/>
    </location>
</feature>
<keyword evidence="4" id="KW-1185">Reference proteome</keyword>
<feature type="transmembrane region" description="Helical" evidence="2">
    <location>
        <begin position="160"/>
        <end position="178"/>
    </location>
</feature>
<feature type="transmembrane region" description="Helical" evidence="2">
    <location>
        <begin position="126"/>
        <end position="145"/>
    </location>
</feature>
<dbReference type="AlphaFoldDB" id="A0A6L5GPT9"/>
<feature type="transmembrane region" description="Helical" evidence="2">
    <location>
        <begin position="264"/>
        <end position="283"/>
    </location>
</feature>
<gene>
    <name evidence="3" type="ORF">FRC53_01465</name>
</gene>
<dbReference type="Pfam" id="PF04087">
    <property type="entry name" value="DUF389"/>
    <property type="match status" value="1"/>
</dbReference>
<accession>A0A6L5GPT9</accession>
<sequence>MCAKNIKRKEGKCMKNQENQKNQNNQEVQENNSSKFNRMTSRMLQIKAETASNEEIKDRLLSGGRVTGTNMVVMVCAILIASVGLNTNSIPVIIGAMLVSPLMGSILAIAYGTVSADPDLTRLHSVGFAFQIIFSLIASTIYFILSPVKAPTHELLARTSPSFFDVIIASAGGIAGIVGQTNKEKANNIVPGVAIATALMPPLCTCGYAIANMNLRMLGGVAYLFLINAYFIYASACLFLSLLEIPRVRELTPAEWRRSRMKMVRNTILVLLPCIVLAVTVGLK</sequence>
<evidence type="ECO:0000313" key="4">
    <source>
        <dbReference type="Proteomes" id="UP000473648"/>
    </source>
</evidence>